<gene>
    <name evidence="2" type="ORF">DOTSEDRAFT_34012</name>
</gene>
<dbReference type="EMBL" id="KB446538">
    <property type="protein sequence ID" value="EME45524.1"/>
    <property type="molecule type" value="Genomic_DNA"/>
</dbReference>
<dbReference type="Proteomes" id="UP000016933">
    <property type="component" value="Unassembled WGS sequence"/>
</dbReference>
<evidence type="ECO:0000313" key="2">
    <source>
        <dbReference type="EMBL" id="EME45524.1"/>
    </source>
</evidence>
<organism evidence="2 3">
    <name type="scientific">Dothistroma septosporum (strain NZE10 / CBS 128990)</name>
    <name type="common">Red band needle blight fungus</name>
    <name type="synonym">Mycosphaerella pini</name>
    <dbReference type="NCBI Taxonomy" id="675120"/>
    <lineage>
        <taxon>Eukaryota</taxon>
        <taxon>Fungi</taxon>
        <taxon>Dikarya</taxon>
        <taxon>Ascomycota</taxon>
        <taxon>Pezizomycotina</taxon>
        <taxon>Dothideomycetes</taxon>
        <taxon>Dothideomycetidae</taxon>
        <taxon>Mycosphaerellales</taxon>
        <taxon>Mycosphaerellaceae</taxon>
        <taxon>Dothistroma</taxon>
    </lineage>
</organism>
<evidence type="ECO:0000313" key="3">
    <source>
        <dbReference type="Proteomes" id="UP000016933"/>
    </source>
</evidence>
<keyword evidence="3" id="KW-1185">Reference proteome</keyword>
<protein>
    <submittedName>
        <fullName evidence="2">Uncharacterized protein</fullName>
    </submittedName>
</protein>
<proteinExistence type="predicted"/>
<accession>N1PSY3</accession>
<sequence length="137" mass="15096">MPLPEPPTLAFSTYLSPPIKHPPSLRIPPHNLGLIPLAKLIPPRNLVKTGSTVLTPPPQRCVSITMTFPESENDRERIVRSQRFQFGAIERRKKALNLFEVEVCDRGSDGSRGEEDRSVFDVGLTGGEDEGGDGFGF</sequence>
<dbReference type="AlphaFoldDB" id="N1PSY3"/>
<name>N1PSY3_DOTSN</name>
<feature type="region of interest" description="Disordered" evidence="1">
    <location>
        <begin position="106"/>
        <end position="137"/>
    </location>
</feature>
<reference evidence="3" key="1">
    <citation type="journal article" date="2012" name="PLoS Genet.">
        <title>The genomes of the fungal plant pathogens Cladosporium fulvum and Dothistroma septosporum reveal adaptation to different hosts and lifestyles but also signatures of common ancestry.</title>
        <authorList>
            <person name="de Wit P.J.G.M."/>
            <person name="van der Burgt A."/>
            <person name="Oekmen B."/>
            <person name="Stergiopoulos I."/>
            <person name="Abd-Elsalam K.A."/>
            <person name="Aerts A.L."/>
            <person name="Bahkali A.H."/>
            <person name="Beenen H.G."/>
            <person name="Chettri P."/>
            <person name="Cox M.P."/>
            <person name="Datema E."/>
            <person name="de Vries R.P."/>
            <person name="Dhillon B."/>
            <person name="Ganley A.R."/>
            <person name="Griffiths S.A."/>
            <person name="Guo Y."/>
            <person name="Hamelin R.C."/>
            <person name="Henrissat B."/>
            <person name="Kabir M.S."/>
            <person name="Jashni M.K."/>
            <person name="Kema G."/>
            <person name="Klaubauf S."/>
            <person name="Lapidus A."/>
            <person name="Levasseur A."/>
            <person name="Lindquist E."/>
            <person name="Mehrabi R."/>
            <person name="Ohm R.A."/>
            <person name="Owen T.J."/>
            <person name="Salamov A."/>
            <person name="Schwelm A."/>
            <person name="Schijlen E."/>
            <person name="Sun H."/>
            <person name="van den Burg H.A."/>
            <person name="van Ham R.C.H.J."/>
            <person name="Zhang S."/>
            <person name="Goodwin S.B."/>
            <person name="Grigoriev I.V."/>
            <person name="Collemare J."/>
            <person name="Bradshaw R.E."/>
        </authorList>
    </citation>
    <scope>NUCLEOTIDE SEQUENCE [LARGE SCALE GENOMIC DNA]</scope>
    <source>
        <strain evidence="3">NZE10 / CBS 128990</strain>
    </source>
</reference>
<feature type="compositionally biased region" description="Basic and acidic residues" evidence="1">
    <location>
        <begin position="106"/>
        <end position="119"/>
    </location>
</feature>
<evidence type="ECO:0000256" key="1">
    <source>
        <dbReference type="SAM" id="MobiDB-lite"/>
    </source>
</evidence>
<reference evidence="2 3" key="2">
    <citation type="journal article" date="2012" name="PLoS Pathog.">
        <title>Diverse lifestyles and strategies of plant pathogenesis encoded in the genomes of eighteen Dothideomycetes fungi.</title>
        <authorList>
            <person name="Ohm R.A."/>
            <person name="Feau N."/>
            <person name="Henrissat B."/>
            <person name="Schoch C.L."/>
            <person name="Horwitz B.A."/>
            <person name="Barry K.W."/>
            <person name="Condon B.J."/>
            <person name="Copeland A.C."/>
            <person name="Dhillon B."/>
            <person name="Glaser F."/>
            <person name="Hesse C.N."/>
            <person name="Kosti I."/>
            <person name="LaButti K."/>
            <person name="Lindquist E.A."/>
            <person name="Lucas S."/>
            <person name="Salamov A.A."/>
            <person name="Bradshaw R.E."/>
            <person name="Ciuffetti L."/>
            <person name="Hamelin R.C."/>
            <person name="Kema G.H.J."/>
            <person name="Lawrence C."/>
            <person name="Scott J.A."/>
            <person name="Spatafora J.W."/>
            <person name="Turgeon B.G."/>
            <person name="de Wit P.J.G.M."/>
            <person name="Zhong S."/>
            <person name="Goodwin S.B."/>
            <person name="Grigoriev I.V."/>
        </authorList>
    </citation>
    <scope>NUCLEOTIDE SEQUENCE [LARGE SCALE GENOMIC DNA]</scope>
    <source>
        <strain evidence="3">NZE10 / CBS 128990</strain>
    </source>
</reference>
<feature type="compositionally biased region" description="Acidic residues" evidence="1">
    <location>
        <begin position="127"/>
        <end position="137"/>
    </location>
</feature>
<dbReference type="HOGENOM" id="CLU_1865077_0_0_1"/>